<comment type="caution">
    <text evidence="1">The sequence shown here is derived from an EMBL/GenBank/DDBJ whole genome shotgun (WGS) entry which is preliminary data.</text>
</comment>
<protein>
    <submittedName>
        <fullName evidence="1">Uncharacterized protein</fullName>
    </submittedName>
</protein>
<reference evidence="1 2" key="1">
    <citation type="journal article" date="2016" name="Nat. Commun.">
        <title>Thousands of microbial genomes shed light on interconnected biogeochemical processes in an aquifer system.</title>
        <authorList>
            <person name="Anantharaman K."/>
            <person name="Brown C.T."/>
            <person name="Hug L.A."/>
            <person name="Sharon I."/>
            <person name="Castelle C.J."/>
            <person name="Probst A.J."/>
            <person name="Thomas B.C."/>
            <person name="Singh A."/>
            <person name="Wilkins M.J."/>
            <person name="Karaoz U."/>
            <person name="Brodie E.L."/>
            <person name="Williams K.H."/>
            <person name="Hubbard S.S."/>
            <person name="Banfield J.F."/>
        </authorList>
    </citation>
    <scope>NUCLEOTIDE SEQUENCE [LARGE SCALE GENOMIC DNA]</scope>
</reference>
<evidence type="ECO:0000313" key="2">
    <source>
        <dbReference type="Proteomes" id="UP000178650"/>
    </source>
</evidence>
<accession>A0A1G2IXL3</accession>
<proteinExistence type="predicted"/>
<sequence>MDEKYIKDLENTIKQVLSPLKNMPFTVIIRSISGFSVLPFKKDLEIIKLFSKAFDFASNEINKNGIKSSRPNEVGNYIEPFVKSALTNMDFIADTPTSTNGNKKITGYPDIEIKHKNTNFYLEIKTYNIKNINTTQRSFYFSPSENFKVTKDAPHLLISYEVEKRANDLYYVKHWKFYSLENLKVDLKHEFNQNNRKMYGNESYLDLILEKEV</sequence>
<organism evidence="1 2">
    <name type="scientific">Candidatus Staskawiczbacteria bacterium RIFOXYB1_FULL_37_44</name>
    <dbReference type="NCBI Taxonomy" id="1802223"/>
    <lineage>
        <taxon>Bacteria</taxon>
        <taxon>Candidatus Staskawicziibacteriota</taxon>
    </lineage>
</organism>
<gene>
    <name evidence="1" type="ORF">A2358_00060</name>
</gene>
<dbReference type="Proteomes" id="UP000178650">
    <property type="component" value="Unassembled WGS sequence"/>
</dbReference>
<dbReference type="AlphaFoldDB" id="A0A1G2IXL3"/>
<dbReference type="EMBL" id="MHPJ01000004">
    <property type="protein sequence ID" value="OGZ79347.1"/>
    <property type="molecule type" value="Genomic_DNA"/>
</dbReference>
<name>A0A1G2IXL3_9BACT</name>
<dbReference type="STRING" id="1802223.A2358_00060"/>
<evidence type="ECO:0000313" key="1">
    <source>
        <dbReference type="EMBL" id="OGZ79347.1"/>
    </source>
</evidence>